<comment type="caution">
    <text evidence="3">The sequence shown here is derived from an EMBL/GenBank/DDBJ whole genome shotgun (WGS) entry which is preliminary data.</text>
</comment>
<dbReference type="InterPro" id="IPR029071">
    <property type="entry name" value="Ubiquitin-like_domsf"/>
</dbReference>
<dbReference type="AlphaFoldDB" id="A0A7J6UZD9"/>
<dbReference type="SUPFAM" id="SSF54236">
    <property type="entry name" value="Ubiquitin-like"/>
    <property type="match status" value="1"/>
</dbReference>
<dbReference type="InterPro" id="IPR000626">
    <property type="entry name" value="Ubiquitin-like_dom"/>
</dbReference>
<evidence type="ECO:0000259" key="2">
    <source>
        <dbReference type="PROSITE" id="PS50053"/>
    </source>
</evidence>
<evidence type="ECO:0000313" key="3">
    <source>
        <dbReference type="EMBL" id="KAF5178046.1"/>
    </source>
</evidence>
<gene>
    <name evidence="3" type="ORF">FRX31_032358</name>
</gene>
<dbReference type="Pfam" id="PF00240">
    <property type="entry name" value="ubiquitin"/>
    <property type="match status" value="1"/>
</dbReference>
<dbReference type="EMBL" id="JABWDY010040530">
    <property type="protein sequence ID" value="KAF5178046.1"/>
    <property type="molecule type" value="Genomic_DNA"/>
</dbReference>
<protein>
    <recommendedName>
        <fullName evidence="2">Ubiquitin-like domain-containing protein</fullName>
    </recommendedName>
</protein>
<feature type="domain" description="Ubiquitin-like" evidence="2">
    <location>
        <begin position="5"/>
        <end position="75"/>
    </location>
</feature>
<feature type="compositionally biased region" description="Low complexity" evidence="1">
    <location>
        <begin position="102"/>
        <end position="121"/>
    </location>
</feature>
<feature type="region of interest" description="Disordered" evidence="1">
    <location>
        <begin position="84"/>
        <end position="121"/>
    </location>
</feature>
<dbReference type="CDD" id="cd17039">
    <property type="entry name" value="Ubl_ubiquitin_like"/>
    <property type="match status" value="1"/>
</dbReference>
<dbReference type="PROSITE" id="PS50053">
    <property type="entry name" value="UBIQUITIN_2"/>
    <property type="match status" value="1"/>
</dbReference>
<proteinExistence type="predicted"/>
<keyword evidence="4" id="KW-1185">Reference proteome</keyword>
<accession>A0A7J6UZD9</accession>
<sequence>MSLRISIIVDTENNQSHVIETTHSETVYQLKDKLLELCGTDPIWQSLTLNGVELHDDYQLGFYEVKDGTRLNLTILPLIPCSGSVSTTAENSSSHSGQSVISTATSKDSSEVSSEISQKKM</sequence>
<dbReference type="Gene3D" id="3.10.20.90">
    <property type="entry name" value="Phosphatidylinositol 3-kinase Catalytic Subunit, Chain A, domain 1"/>
    <property type="match status" value="1"/>
</dbReference>
<dbReference type="Proteomes" id="UP000554482">
    <property type="component" value="Unassembled WGS sequence"/>
</dbReference>
<dbReference type="OrthoDB" id="2012182at2759"/>
<organism evidence="3 4">
    <name type="scientific">Thalictrum thalictroides</name>
    <name type="common">Rue-anemone</name>
    <name type="synonym">Anemone thalictroides</name>
    <dbReference type="NCBI Taxonomy" id="46969"/>
    <lineage>
        <taxon>Eukaryota</taxon>
        <taxon>Viridiplantae</taxon>
        <taxon>Streptophyta</taxon>
        <taxon>Embryophyta</taxon>
        <taxon>Tracheophyta</taxon>
        <taxon>Spermatophyta</taxon>
        <taxon>Magnoliopsida</taxon>
        <taxon>Ranunculales</taxon>
        <taxon>Ranunculaceae</taxon>
        <taxon>Thalictroideae</taxon>
        <taxon>Thalictrum</taxon>
    </lineage>
</organism>
<feature type="compositionally biased region" description="Polar residues" evidence="1">
    <location>
        <begin position="84"/>
        <end position="101"/>
    </location>
</feature>
<evidence type="ECO:0000256" key="1">
    <source>
        <dbReference type="SAM" id="MobiDB-lite"/>
    </source>
</evidence>
<reference evidence="3 4" key="1">
    <citation type="submission" date="2020-06" db="EMBL/GenBank/DDBJ databases">
        <title>Transcriptomic and genomic resources for Thalictrum thalictroides and T. hernandezii: Facilitating candidate gene discovery in an emerging model plant lineage.</title>
        <authorList>
            <person name="Arias T."/>
            <person name="Riano-Pachon D.M."/>
            <person name="Di Stilio V.S."/>
        </authorList>
    </citation>
    <scope>NUCLEOTIDE SEQUENCE [LARGE SCALE GENOMIC DNA]</scope>
    <source>
        <strain evidence="4">cv. WT478/WT964</strain>
        <tissue evidence="3">Leaves</tissue>
    </source>
</reference>
<dbReference type="SMART" id="SM00213">
    <property type="entry name" value="UBQ"/>
    <property type="match status" value="1"/>
</dbReference>
<evidence type="ECO:0000313" key="4">
    <source>
        <dbReference type="Proteomes" id="UP000554482"/>
    </source>
</evidence>
<name>A0A7J6UZD9_THATH</name>